<protein>
    <submittedName>
        <fullName evidence="2">Uncharacterized protein</fullName>
    </submittedName>
</protein>
<name>A0AAN6GQ08_9BASI</name>
<keyword evidence="1" id="KW-0732">Signal</keyword>
<feature type="signal peptide" evidence="1">
    <location>
        <begin position="1"/>
        <end position="24"/>
    </location>
</feature>
<proteinExistence type="predicted"/>
<dbReference type="Proteomes" id="UP001176517">
    <property type="component" value="Unassembled WGS sequence"/>
</dbReference>
<evidence type="ECO:0000256" key="1">
    <source>
        <dbReference type="SAM" id="SignalP"/>
    </source>
</evidence>
<comment type="caution">
    <text evidence="2">The sequence shown here is derived from an EMBL/GenBank/DDBJ whole genome shotgun (WGS) entry which is preliminary data.</text>
</comment>
<evidence type="ECO:0000313" key="2">
    <source>
        <dbReference type="EMBL" id="KAK0551838.1"/>
    </source>
</evidence>
<dbReference type="EMBL" id="JAPDMZ010000071">
    <property type="protein sequence ID" value="KAK0551838.1"/>
    <property type="molecule type" value="Genomic_DNA"/>
</dbReference>
<reference evidence="2" key="1">
    <citation type="journal article" date="2023" name="PhytoFront">
        <title>Draft Genome Resources of Seven Strains of Tilletia horrida, Causal Agent of Kernel Smut of Rice.</title>
        <authorList>
            <person name="Khanal S."/>
            <person name="Antony Babu S."/>
            <person name="Zhou X.G."/>
        </authorList>
    </citation>
    <scope>NUCLEOTIDE SEQUENCE</scope>
    <source>
        <strain evidence="2">TX6</strain>
    </source>
</reference>
<organism evidence="2 3">
    <name type="scientific">Tilletia horrida</name>
    <dbReference type="NCBI Taxonomy" id="155126"/>
    <lineage>
        <taxon>Eukaryota</taxon>
        <taxon>Fungi</taxon>
        <taxon>Dikarya</taxon>
        <taxon>Basidiomycota</taxon>
        <taxon>Ustilaginomycotina</taxon>
        <taxon>Exobasidiomycetes</taxon>
        <taxon>Tilletiales</taxon>
        <taxon>Tilletiaceae</taxon>
        <taxon>Tilletia</taxon>
    </lineage>
</organism>
<sequence length="150" mass="15457">MLGWNIRSLSLAVLLASAIGLIAAQPSSVHEVDVDGHTGIFGRATHTGKFVGSTCTTSAECYSKNCALVKGSTTVKKCQRQPFAGPCFENANCQSRNCLLSKGLCNNPSNLTGPVTATMIAQISGSATLAPALANAGPIPARHVSSREIA</sequence>
<accession>A0AAN6GQ08</accession>
<evidence type="ECO:0000313" key="3">
    <source>
        <dbReference type="Proteomes" id="UP001176517"/>
    </source>
</evidence>
<dbReference type="AlphaFoldDB" id="A0AAN6GQ08"/>
<gene>
    <name evidence="2" type="ORF">OC846_003124</name>
</gene>
<feature type="chain" id="PRO_5043035774" evidence="1">
    <location>
        <begin position="25"/>
        <end position="150"/>
    </location>
</feature>
<keyword evidence="3" id="KW-1185">Reference proteome</keyword>